<dbReference type="EMBL" id="JAPMKU010000003">
    <property type="protein sequence ID" value="MCX7468672.1"/>
    <property type="molecule type" value="Genomic_DNA"/>
</dbReference>
<evidence type="ECO:0000259" key="1">
    <source>
        <dbReference type="Pfam" id="PF02803"/>
    </source>
</evidence>
<evidence type="ECO:0000313" key="2">
    <source>
        <dbReference type="EMBL" id="MCX7468672.1"/>
    </source>
</evidence>
<dbReference type="Proteomes" id="UP001071478">
    <property type="component" value="Unassembled WGS sequence"/>
</dbReference>
<proteinExistence type="predicted"/>
<sequence length="54" mass="5557">MGKCNPSGGAIALGHPLGVSGARVLVTAVHELIRRGVEPPLSPSASRDVRAGRW</sequence>
<dbReference type="PROSITE" id="PS00737">
    <property type="entry name" value="THIOLASE_2"/>
    <property type="match status" value="1"/>
</dbReference>
<feature type="domain" description="Thiolase C-terminal" evidence="1">
    <location>
        <begin position="3"/>
        <end position="38"/>
    </location>
</feature>
<organism evidence="2 3">
    <name type="scientific">Corynebacterium pygosceleis</name>
    <dbReference type="NCBI Taxonomy" id="2800406"/>
    <lineage>
        <taxon>Bacteria</taxon>
        <taxon>Bacillati</taxon>
        <taxon>Actinomycetota</taxon>
        <taxon>Actinomycetes</taxon>
        <taxon>Mycobacteriales</taxon>
        <taxon>Corynebacteriaceae</taxon>
        <taxon>Corynebacterium</taxon>
    </lineage>
</organism>
<name>A0A9Q4C8T5_9CORY</name>
<gene>
    <name evidence="2" type="ORF">OS129_07265</name>
</gene>
<dbReference type="GO" id="GO:0006635">
    <property type="term" value="P:fatty acid beta-oxidation"/>
    <property type="evidence" value="ECO:0007669"/>
    <property type="project" value="TreeGrafter"/>
</dbReference>
<dbReference type="GO" id="GO:0010124">
    <property type="term" value="P:phenylacetate catabolic process"/>
    <property type="evidence" value="ECO:0007669"/>
    <property type="project" value="TreeGrafter"/>
</dbReference>
<dbReference type="InterPro" id="IPR020617">
    <property type="entry name" value="Thiolase_C"/>
</dbReference>
<dbReference type="SUPFAM" id="SSF53901">
    <property type="entry name" value="Thiolase-like"/>
    <property type="match status" value="1"/>
</dbReference>
<dbReference type="AlphaFoldDB" id="A0A9Q4C8T5"/>
<evidence type="ECO:0000313" key="3">
    <source>
        <dbReference type="Proteomes" id="UP001071478"/>
    </source>
</evidence>
<dbReference type="InterPro" id="IPR050215">
    <property type="entry name" value="Thiolase-like_sf_Thiolase"/>
</dbReference>
<protein>
    <recommendedName>
        <fullName evidence="1">Thiolase C-terminal domain-containing protein</fullName>
    </recommendedName>
</protein>
<dbReference type="InterPro" id="IPR016039">
    <property type="entry name" value="Thiolase-like"/>
</dbReference>
<dbReference type="PANTHER" id="PTHR43853:SF2">
    <property type="entry name" value="3-OXOADIPYL-COA_3-OXO-5,6-DEHYDROSUBERYL-COA THIOLASE"/>
    <property type="match status" value="1"/>
</dbReference>
<accession>A0A9Q4C8T5</accession>
<dbReference type="PANTHER" id="PTHR43853">
    <property type="entry name" value="3-KETOACYL-COA THIOLASE, PEROXISOMAL"/>
    <property type="match status" value="1"/>
</dbReference>
<dbReference type="Pfam" id="PF02803">
    <property type="entry name" value="Thiolase_C"/>
    <property type="match status" value="1"/>
</dbReference>
<dbReference type="Gene3D" id="3.40.47.10">
    <property type="match status" value="1"/>
</dbReference>
<dbReference type="GO" id="GO:0003988">
    <property type="term" value="F:acetyl-CoA C-acyltransferase activity"/>
    <property type="evidence" value="ECO:0007669"/>
    <property type="project" value="TreeGrafter"/>
</dbReference>
<reference evidence="2" key="1">
    <citation type="submission" date="2022-11" db="EMBL/GenBank/DDBJ databases">
        <title>Corynebacterium sp. isolated from Penguins.</title>
        <authorList>
            <person name="Sedlar K."/>
            <person name="Svec P."/>
        </authorList>
    </citation>
    <scope>NUCLEOTIDE SEQUENCE</scope>
    <source>
        <strain evidence="2">P7374</strain>
    </source>
</reference>
<dbReference type="InterPro" id="IPR020613">
    <property type="entry name" value="Thiolase_CS"/>
</dbReference>
<comment type="caution">
    <text evidence="2">The sequence shown here is derived from an EMBL/GenBank/DDBJ whole genome shotgun (WGS) entry which is preliminary data.</text>
</comment>